<dbReference type="SUPFAM" id="SSF52540">
    <property type="entry name" value="P-loop containing nucleoside triphosphate hydrolases"/>
    <property type="match status" value="1"/>
</dbReference>
<dbReference type="RefSeq" id="WP_090946491.1">
    <property type="nucleotide sequence ID" value="NZ_FNDJ01000040.1"/>
</dbReference>
<evidence type="ECO:0000256" key="1">
    <source>
        <dbReference type="ARBA" id="ARBA00022741"/>
    </source>
</evidence>
<dbReference type="EMBL" id="FNDJ01000040">
    <property type="protein sequence ID" value="SDM30152.1"/>
    <property type="molecule type" value="Genomic_DNA"/>
</dbReference>
<evidence type="ECO:0000313" key="6">
    <source>
        <dbReference type="Proteomes" id="UP000199202"/>
    </source>
</evidence>
<dbReference type="STRING" id="633440.SAMN05421869_14040"/>
<dbReference type="PANTHER" id="PTHR43146">
    <property type="entry name" value="CANCER-RELATED NUCLEOSIDE-TRIPHOSPHATASE"/>
    <property type="match status" value="1"/>
</dbReference>
<name>A0A1G9S422_9ACTN</name>
<accession>A0A1G9S422</accession>
<reference evidence="5 6" key="1">
    <citation type="submission" date="2016-10" db="EMBL/GenBank/DDBJ databases">
        <authorList>
            <person name="de Groot N.N."/>
        </authorList>
    </citation>
    <scope>NUCLEOTIDE SEQUENCE [LARGE SCALE GENOMIC DNA]</scope>
    <source>
        <strain evidence="5 6">CGMCC 4.6533</strain>
    </source>
</reference>
<sequence>MSRPHILITAPPRTGKTTVVRRLADLLQAVGVPVCGFVSDELREHGQRVGFTVEEFGGRKTVMAHVSWASGPRIGRYGVNVPDFERIALPAMERAMTTRGAVALIDEIGPMELLSPAFLPRCMALFNADLPVVATVHQRSHPMLKTRLEADLITVTPQNRDELPETLKRLLSD</sequence>
<dbReference type="SMART" id="SM00382">
    <property type="entry name" value="AAA"/>
    <property type="match status" value="1"/>
</dbReference>
<dbReference type="AlphaFoldDB" id="A0A1G9S422"/>
<gene>
    <name evidence="5" type="ORF">SAMN05421869_14040</name>
</gene>
<keyword evidence="6" id="KW-1185">Reference proteome</keyword>
<evidence type="ECO:0000256" key="2">
    <source>
        <dbReference type="ARBA" id="ARBA00022801"/>
    </source>
</evidence>
<keyword evidence="2" id="KW-0378">Hydrolase</keyword>
<dbReference type="Pfam" id="PF03266">
    <property type="entry name" value="NTPase_1"/>
    <property type="match status" value="1"/>
</dbReference>
<proteinExistence type="predicted"/>
<evidence type="ECO:0000259" key="4">
    <source>
        <dbReference type="SMART" id="SM00382"/>
    </source>
</evidence>
<protein>
    <submittedName>
        <fullName evidence="5">Nucleoside-triphosphatase</fullName>
    </submittedName>
</protein>
<dbReference type="InterPro" id="IPR004948">
    <property type="entry name" value="Nuc-triphosphatase_THEP1"/>
</dbReference>
<keyword evidence="3" id="KW-0067">ATP-binding</keyword>
<feature type="domain" description="AAA+ ATPase" evidence="4">
    <location>
        <begin position="2"/>
        <end position="154"/>
    </location>
</feature>
<dbReference type="InterPro" id="IPR003593">
    <property type="entry name" value="AAA+_ATPase"/>
</dbReference>
<dbReference type="OrthoDB" id="9786803at2"/>
<dbReference type="PANTHER" id="PTHR43146:SF1">
    <property type="entry name" value="CANCER-RELATED NUCLEOSIDE-TRIPHOSPHATASE"/>
    <property type="match status" value="1"/>
</dbReference>
<dbReference type="Gene3D" id="3.40.50.300">
    <property type="entry name" value="P-loop containing nucleotide triphosphate hydrolases"/>
    <property type="match status" value="1"/>
</dbReference>
<keyword evidence="1" id="KW-0547">Nucleotide-binding</keyword>
<dbReference type="GO" id="GO:0017111">
    <property type="term" value="F:ribonucleoside triphosphate phosphatase activity"/>
    <property type="evidence" value="ECO:0007669"/>
    <property type="project" value="InterPro"/>
</dbReference>
<dbReference type="Proteomes" id="UP000199202">
    <property type="component" value="Unassembled WGS sequence"/>
</dbReference>
<dbReference type="CDD" id="cd19482">
    <property type="entry name" value="RecA-like_Thep1"/>
    <property type="match status" value="1"/>
</dbReference>
<dbReference type="InterPro" id="IPR027417">
    <property type="entry name" value="P-loop_NTPase"/>
</dbReference>
<dbReference type="GO" id="GO:0005524">
    <property type="term" value="F:ATP binding"/>
    <property type="evidence" value="ECO:0007669"/>
    <property type="project" value="UniProtKB-KW"/>
</dbReference>
<evidence type="ECO:0000256" key="3">
    <source>
        <dbReference type="ARBA" id="ARBA00022840"/>
    </source>
</evidence>
<organism evidence="5 6">
    <name type="scientific">Nonomuraea jiangxiensis</name>
    <dbReference type="NCBI Taxonomy" id="633440"/>
    <lineage>
        <taxon>Bacteria</taxon>
        <taxon>Bacillati</taxon>
        <taxon>Actinomycetota</taxon>
        <taxon>Actinomycetes</taxon>
        <taxon>Streptosporangiales</taxon>
        <taxon>Streptosporangiaceae</taxon>
        <taxon>Nonomuraea</taxon>
    </lineage>
</organism>
<evidence type="ECO:0000313" key="5">
    <source>
        <dbReference type="EMBL" id="SDM30152.1"/>
    </source>
</evidence>